<evidence type="ECO:0000313" key="1">
    <source>
        <dbReference type="EMBL" id="GGI51184.1"/>
    </source>
</evidence>
<organism evidence="1 2">
    <name type="scientific">Mucilaginibacter galii</name>
    <dbReference type="NCBI Taxonomy" id="2005073"/>
    <lineage>
        <taxon>Bacteria</taxon>
        <taxon>Pseudomonadati</taxon>
        <taxon>Bacteroidota</taxon>
        <taxon>Sphingobacteriia</taxon>
        <taxon>Sphingobacteriales</taxon>
        <taxon>Sphingobacteriaceae</taxon>
        <taxon>Mucilaginibacter</taxon>
    </lineage>
</organism>
<accession>A0A917N258</accession>
<name>A0A917N258_9SPHI</name>
<dbReference type="Proteomes" id="UP000662074">
    <property type="component" value="Unassembled WGS sequence"/>
</dbReference>
<gene>
    <name evidence="1" type="ORF">GCM10011425_23960</name>
</gene>
<comment type="caution">
    <text evidence="1">The sequence shown here is derived from an EMBL/GenBank/DDBJ whole genome shotgun (WGS) entry which is preliminary data.</text>
</comment>
<reference evidence="1" key="2">
    <citation type="submission" date="2020-09" db="EMBL/GenBank/DDBJ databases">
        <authorList>
            <person name="Sun Q."/>
            <person name="Sedlacek I."/>
        </authorList>
    </citation>
    <scope>NUCLEOTIDE SEQUENCE</scope>
    <source>
        <strain evidence="1">CCM 8711</strain>
    </source>
</reference>
<dbReference type="AlphaFoldDB" id="A0A917N258"/>
<protein>
    <submittedName>
        <fullName evidence="1">Uncharacterized protein</fullName>
    </submittedName>
</protein>
<reference evidence="1" key="1">
    <citation type="journal article" date="2014" name="Int. J. Syst. Evol. Microbiol.">
        <title>Complete genome sequence of Corynebacterium casei LMG S-19264T (=DSM 44701T), isolated from a smear-ripened cheese.</title>
        <authorList>
            <consortium name="US DOE Joint Genome Institute (JGI-PGF)"/>
            <person name="Walter F."/>
            <person name="Albersmeier A."/>
            <person name="Kalinowski J."/>
            <person name="Ruckert C."/>
        </authorList>
    </citation>
    <scope>NUCLEOTIDE SEQUENCE</scope>
    <source>
        <strain evidence="1">CCM 8711</strain>
    </source>
</reference>
<dbReference type="EMBL" id="BMDO01000006">
    <property type="protein sequence ID" value="GGI51184.1"/>
    <property type="molecule type" value="Genomic_DNA"/>
</dbReference>
<proteinExistence type="predicted"/>
<keyword evidence="2" id="KW-1185">Reference proteome</keyword>
<sequence length="259" mass="29194">MGCRNKFGMTVKLYHPNEPLNQPMIQKKLKTTTGSLTVAIPTSLNELKLGQLMAMQATENMTDLEAIHILSGIPLQELKQVQSYAELQVFNEQVLALAIEIKQLYNSEAILETVTFKLDGKPKKVKVMSNLSVEPAGAFMASRDIIAEEINRHIALHGQDNWQESFNPSLQVCSQVLAQYFYTKVTGQPYDEELAAAFTQQVEQLPITQSLPIAKYFFLNFPSLSKPKTGFWHRLYRLWNSVLAYVSLKLSAISTPLMP</sequence>
<evidence type="ECO:0000313" key="2">
    <source>
        <dbReference type="Proteomes" id="UP000662074"/>
    </source>
</evidence>